<dbReference type="AlphaFoldDB" id="A0A0D7BAY5"/>
<keyword evidence="1" id="KW-0539">Nucleus</keyword>
<feature type="region of interest" description="Disordered" evidence="2">
    <location>
        <begin position="120"/>
        <end position="172"/>
    </location>
</feature>
<accession>A0A0D7BAY5</accession>
<protein>
    <recommendedName>
        <fullName evidence="3">Homeobox domain-containing protein</fullName>
    </recommendedName>
</protein>
<evidence type="ECO:0000259" key="3">
    <source>
        <dbReference type="PROSITE" id="PS50071"/>
    </source>
</evidence>
<evidence type="ECO:0000256" key="2">
    <source>
        <dbReference type="SAM" id="MobiDB-lite"/>
    </source>
</evidence>
<feature type="DNA-binding region" description="Homeobox" evidence="1">
    <location>
        <begin position="3"/>
        <end position="70"/>
    </location>
</feature>
<comment type="subcellular location">
    <subcellularLocation>
        <location evidence="1">Nucleus</location>
    </subcellularLocation>
</comment>
<evidence type="ECO:0000313" key="5">
    <source>
        <dbReference type="Proteomes" id="UP000054007"/>
    </source>
</evidence>
<reference evidence="4 5" key="1">
    <citation type="journal article" date="2015" name="Fungal Genet. Biol.">
        <title>Evolution of novel wood decay mechanisms in Agaricales revealed by the genome sequences of Fistulina hepatica and Cylindrobasidium torrendii.</title>
        <authorList>
            <person name="Floudas D."/>
            <person name="Held B.W."/>
            <person name="Riley R."/>
            <person name="Nagy L.G."/>
            <person name="Koehler G."/>
            <person name="Ransdell A.S."/>
            <person name="Younus H."/>
            <person name="Chow J."/>
            <person name="Chiniquy J."/>
            <person name="Lipzen A."/>
            <person name="Tritt A."/>
            <person name="Sun H."/>
            <person name="Haridas S."/>
            <person name="LaButti K."/>
            <person name="Ohm R.A."/>
            <person name="Kues U."/>
            <person name="Blanchette R.A."/>
            <person name="Grigoriev I.V."/>
            <person name="Minto R.E."/>
            <person name="Hibbett D.S."/>
        </authorList>
    </citation>
    <scope>NUCLEOTIDE SEQUENCE [LARGE SCALE GENOMIC DNA]</scope>
    <source>
        <strain evidence="4 5">FP15055 ss-10</strain>
    </source>
</reference>
<keyword evidence="5" id="KW-1185">Reference proteome</keyword>
<feature type="compositionally biased region" description="Low complexity" evidence="2">
    <location>
        <begin position="130"/>
        <end position="142"/>
    </location>
</feature>
<sequence length="255" mass="28521">MTGPERGKRITPDGVSVLQNFFDSVSTNPTAAQRIKLLRKVQSLPENEDFNLEKLRDWFKRRRKAERAVFALSPDAESHLRSLLKETPNPSKSLIVVWAKLLRTDFDLLHRYVLKWHGSHFPSPEPSSSPEPSTLPVLTLTPGKRPLSSATLKSTPISRAPKPDLSAQPQTSVERASLKITLPSAKQAHKLALIQEIGHRLEDTFVVGKKAPPPLAVDSFTSLTAPYMSKMQNFLSKVEGGDFLKEGWEPSMVRR</sequence>
<dbReference type="InterPro" id="IPR001356">
    <property type="entry name" value="HD"/>
</dbReference>
<dbReference type="Proteomes" id="UP000054007">
    <property type="component" value="Unassembled WGS sequence"/>
</dbReference>
<dbReference type="GO" id="GO:0003677">
    <property type="term" value="F:DNA binding"/>
    <property type="evidence" value="ECO:0007669"/>
    <property type="project" value="UniProtKB-UniRule"/>
</dbReference>
<dbReference type="OrthoDB" id="2646043at2759"/>
<name>A0A0D7BAY5_9AGAR</name>
<organism evidence="4 5">
    <name type="scientific">Cylindrobasidium torrendii FP15055 ss-10</name>
    <dbReference type="NCBI Taxonomy" id="1314674"/>
    <lineage>
        <taxon>Eukaryota</taxon>
        <taxon>Fungi</taxon>
        <taxon>Dikarya</taxon>
        <taxon>Basidiomycota</taxon>
        <taxon>Agaricomycotina</taxon>
        <taxon>Agaricomycetes</taxon>
        <taxon>Agaricomycetidae</taxon>
        <taxon>Agaricales</taxon>
        <taxon>Marasmiineae</taxon>
        <taxon>Physalacriaceae</taxon>
        <taxon>Cylindrobasidium</taxon>
    </lineage>
</organism>
<evidence type="ECO:0000256" key="1">
    <source>
        <dbReference type="PROSITE-ProRule" id="PRU00108"/>
    </source>
</evidence>
<keyword evidence="1" id="KW-0371">Homeobox</keyword>
<dbReference type="EMBL" id="KN880547">
    <property type="protein sequence ID" value="KIY66671.1"/>
    <property type="molecule type" value="Genomic_DNA"/>
</dbReference>
<proteinExistence type="predicted"/>
<gene>
    <name evidence="4" type="ORF">CYLTODRAFT_423210</name>
</gene>
<dbReference type="GO" id="GO:0005634">
    <property type="term" value="C:nucleus"/>
    <property type="evidence" value="ECO:0007669"/>
    <property type="project" value="UniProtKB-SubCell"/>
</dbReference>
<keyword evidence="1" id="KW-0238">DNA-binding</keyword>
<feature type="domain" description="Homeobox" evidence="3">
    <location>
        <begin position="1"/>
        <end position="69"/>
    </location>
</feature>
<feature type="compositionally biased region" description="Polar residues" evidence="2">
    <location>
        <begin position="148"/>
        <end position="157"/>
    </location>
</feature>
<evidence type="ECO:0000313" key="4">
    <source>
        <dbReference type="EMBL" id="KIY66671.1"/>
    </source>
</evidence>
<dbReference type="PROSITE" id="PS50071">
    <property type="entry name" value="HOMEOBOX_2"/>
    <property type="match status" value="1"/>
</dbReference>